<dbReference type="InterPro" id="IPR000524">
    <property type="entry name" value="Tscrpt_reg_HTH_GntR"/>
</dbReference>
<dbReference type="Gene3D" id="3.40.1410.10">
    <property type="entry name" value="Chorismate lyase-like"/>
    <property type="match status" value="1"/>
</dbReference>
<dbReference type="GO" id="GO:0045892">
    <property type="term" value="P:negative regulation of DNA-templated transcription"/>
    <property type="evidence" value="ECO:0007669"/>
    <property type="project" value="TreeGrafter"/>
</dbReference>
<dbReference type="GO" id="GO:0003700">
    <property type="term" value="F:DNA-binding transcription factor activity"/>
    <property type="evidence" value="ECO:0007669"/>
    <property type="project" value="InterPro"/>
</dbReference>
<dbReference type="InterPro" id="IPR028978">
    <property type="entry name" value="Chorismate_lyase_/UTRA_dom_sf"/>
</dbReference>
<feature type="domain" description="HTH gntR-type" evidence="4">
    <location>
        <begin position="5"/>
        <end position="73"/>
    </location>
</feature>
<dbReference type="SMART" id="SM00866">
    <property type="entry name" value="UTRA"/>
    <property type="match status" value="1"/>
</dbReference>
<keyword evidence="7" id="KW-1185">Reference proteome</keyword>
<evidence type="ECO:0000313" key="8">
    <source>
        <dbReference type="Proteomes" id="UP000321618"/>
    </source>
</evidence>
<dbReference type="Proteomes" id="UP000051511">
    <property type="component" value="Unassembled WGS sequence"/>
</dbReference>
<dbReference type="CDD" id="cd07377">
    <property type="entry name" value="WHTH_GntR"/>
    <property type="match status" value="1"/>
</dbReference>
<dbReference type="SUPFAM" id="SSF46785">
    <property type="entry name" value="Winged helix' DNA-binding domain"/>
    <property type="match status" value="1"/>
</dbReference>
<keyword evidence="1" id="KW-0805">Transcription regulation</keyword>
<dbReference type="SUPFAM" id="SSF64288">
    <property type="entry name" value="Chorismate lyase-like"/>
    <property type="match status" value="1"/>
</dbReference>
<dbReference type="Pfam" id="PF07702">
    <property type="entry name" value="UTRA"/>
    <property type="match status" value="1"/>
</dbReference>
<evidence type="ECO:0000313" key="5">
    <source>
        <dbReference type="EMBL" id="GEO77085.1"/>
    </source>
</evidence>
<reference evidence="6 7" key="1">
    <citation type="journal article" date="2015" name="Genome Announc.">
        <title>Expanding the biotechnology potential of lactobacilli through comparative genomics of 213 strains and associated genera.</title>
        <authorList>
            <person name="Sun Z."/>
            <person name="Harris H.M."/>
            <person name="McCann A."/>
            <person name="Guo C."/>
            <person name="Argimon S."/>
            <person name="Zhang W."/>
            <person name="Yang X."/>
            <person name="Jeffery I.B."/>
            <person name="Cooney J.C."/>
            <person name="Kagawa T.F."/>
            <person name="Liu W."/>
            <person name="Song Y."/>
            <person name="Salvetti E."/>
            <person name="Wrobel A."/>
            <person name="Rasinkangas P."/>
            <person name="Parkhill J."/>
            <person name="Rea M.C."/>
            <person name="O'Sullivan O."/>
            <person name="Ritari J."/>
            <person name="Douillard F.P."/>
            <person name="Paul Ross R."/>
            <person name="Yang R."/>
            <person name="Briner A.E."/>
            <person name="Felis G.E."/>
            <person name="de Vos W.M."/>
            <person name="Barrangou R."/>
            <person name="Klaenhammer T.R."/>
            <person name="Caufield P.W."/>
            <person name="Cui Y."/>
            <person name="Zhang H."/>
            <person name="O'Toole P.W."/>
        </authorList>
    </citation>
    <scope>NUCLEOTIDE SEQUENCE [LARGE SCALE GENOMIC DNA]</scope>
    <source>
        <strain evidence="6 7">LMG 23699</strain>
    </source>
</reference>
<evidence type="ECO:0000313" key="6">
    <source>
        <dbReference type="EMBL" id="KRO20651.1"/>
    </source>
</evidence>
<proteinExistence type="predicted"/>
<keyword evidence="3" id="KW-0804">Transcription</keyword>
<evidence type="ECO:0000256" key="2">
    <source>
        <dbReference type="ARBA" id="ARBA00023125"/>
    </source>
</evidence>
<dbReference type="PRINTS" id="PR00035">
    <property type="entry name" value="HTHGNTR"/>
</dbReference>
<dbReference type="Proteomes" id="UP000321618">
    <property type="component" value="Unassembled WGS sequence"/>
</dbReference>
<evidence type="ECO:0000313" key="7">
    <source>
        <dbReference type="Proteomes" id="UP000051511"/>
    </source>
</evidence>
<evidence type="ECO:0000256" key="3">
    <source>
        <dbReference type="ARBA" id="ARBA00023163"/>
    </source>
</evidence>
<gene>
    <name evidence="6" type="ORF">IV63_GL000343</name>
    <name evidence="5" type="ORF">LCR01_15280</name>
</gene>
<keyword evidence="2" id="KW-0238">DNA-binding</keyword>
<dbReference type="AlphaFoldDB" id="A0AB34ACC4"/>
<dbReference type="EMBL" id="BJZM01000036">
    <property type="protein sequence ID" value="GEO77085.1"/>
    <property type="molecule type" value="Genomic_DNA"/>
</dbReference>
<dbReference type="Gene3D" id="1.10.10.10">
    <property type="entry name" value="Winged helix-like DNA-binding domain superfamily/Winged helix DNA-binding domain"/>
    <property type="match status" value="1"/>
</dbReference>
<dbReference type="GO" id="GO:0003677">
    <property type="term" value="F:DNA binding"/>
    <property type="evidence" value="ECO:0007669"/>
    <property type="project" value="UniProtKB-KW"/>
</dbReference>
<comment type="caution">
    <text evidence="5">The sequence shown here is derived from an EMBL/GenBank/DDBJ whole genome shotgun (WGS) entry which is preliminary data.</text>
</comment>
<dbReference type="RefSeq" id="WP_057867796.1">
    <property type="nucleotide sequence ID" value="NZ_BJZM01000036.1"/>
</dbReference>
<name>A0AB34ACC4_9LACO</name>
<reference evidence="5 8" key="2">
    <citation type="submission" date="2019-07" db="EMBL/GenBank/DDBJ databases">
        <title>Whole genome shotgun sequence of Lactobacillus crustorum NBRC 107159.</title>
        <authorList>
            <person name="Hosoyama A."/>
            <person name="Uohara A."/>
            <person name="Ohji S."/>
            <person name="Ichikawa N."/>
        </authorList>
    </citation>
    <scope>NUCLEOTIDE SEQUENCE [LARGE SCALE GENOMIC DNA]</scope>
    <source>
        <strain evidence="5 8">NBRC 107159</strain>
    </source>
</reference>
<evidence type="ECO:0000256" key="1">
    <source>
        <dbReference type="ARBA" id="ARBA00023015"/>
    </source>
</evidence>
<evidence type="ECO:0000259" key="4">
    <source>
        <dbReference type="PROSITE" id="PS50949"/>
    </source>
</evidence>
<dbReference type="InterPro" id="IPR036388">
    <property type="entry name" value="WH-like_DNA-bd_sf"/>
</dbReference>
<dbReference type="EMBL" id="JQCK01000013">
    <property type="protein sequence ID" value="KRO20651.1"/>
    <property type="molecule type" value="Genomic_DNA"/>
</dbReference>
<dbReference type="Pfam" id="PF00392">
    <property type="entry name" value="GntR"/>
    <property type="match status" value="1"/>
</dbReference>
<dbReference type="InterPro" id="IPR011663">
    <property type="entry name" value="UTRA"/>
</dbReference>
<dbReference type="PANTHER" id="PTHR44846">
    <property type="entry name" value="MANNOSYL-D-GLYCERATE TRANSPORT/METABOLISM SYSTEM REPRESSOR MNGR-RELATED"/>
    <property type="match status" value="1"/>
</dbReference>
<dbReference type="PROSITE" id="PS50949">
    <property type="entry name" value="HTH_GNTR"/>
    <property type="match status" value="1"/>
</dbReference>
<accession>A0AB34ACC4</accession>
<dbReference type="SMART" id="SM00345">
    <property type="entry name" value="HTH_GNTR"/>
    <property type="match status" value="1"/>
</dbReference>
<dbReference type="InterPro" id="IPR036390">
    <property type="entry name" value="WH_DNA-bd_sf"/>
</dbReference>
<organism evidence="5 8">
    <name type="scientific">Companilactobacillus crustorum</name>
    <dbReference type="NCBI Taxonomy" id="392416"/>
    <lineage>
        <taxon>Bacteria</taxon>
        <taxon>Bacillati</taxon>
        <taxon>Bacillota</taxon>
        <taxon>Bacilli</taxon>
        <taxon>Lactobacillales</taxon>
        <taxon>Lactobacillaceae</taxon>
        <taxon>Companilactobacillus</taxon>
    </lineage>
</organism>
<sequence>MNNIMPLYQSMLNDLIQKIESGQLPEDSKLPSEQKLGELYNVSRITVRRALAELESRNYIYKKQGQGSFVSTSDESNTKVPFLDVNKMIEKMGALPKVELQKFELNINGTEKRVRKELGLSDDDYLYVIQFMYYADEYPVFLEKIYLPFKEFPMIHKSEIENNDKFIPFIAKKYQQYPEFISQTEAGLINKNNRKIFNLNVGDPLVNLTKKGVFRGRYVYYSQSTVVGDLIMFIVK</sequence>
<dbReference type="InterPro" id="IPR050679">
    <property type="entry name" value="Bact_HTH_transcr_reg"/>
</dbReference>
<dbReference type="PANTHER" id="PTHR44846:SF1">
    <property type="entry name" value="MANNOSYL-D-GLYCERATE TRANSPORT_METABOLISM SYSTEM REPRESSOR MNGR-RELATED"/>
    <property type="match status" value="1"/>
</dbReference>
<protein>
    <submittedName>
        <fullName evidence="5">GntR family transcriptional regulator</fullName>
    </submittedName>
    <submittedName>
        <fullName evidence="6">Transcription regulator</fullName>
    </submittedName>
</protein>